<accession>A0A382V8R6</accession>
<gene>
    <name evidence="1" type="ORF">METZ01_LOCUS395259</name>
</gene>
<feature type="non-terminal residue" evidence="1">
    <location>
        <position position="43"/>
    </location>
</feature>
<reference evidence="1" key="1">
    <citation type="submission" date="2018-05" db="EMBL/GenBank/DDBJ databases">
        <authorList>
            <person name="Lanie J.A."/>
            <person name="Ng W.-L."/>
            <person name="Kazmierczak K.M."/>
            <person name="Andrzejewski T.M."/>
            <person name="Davidsen T.M."/>
            <person name="Wayne K.J."/>
            <person name="Tettelin H."/>
            <person name="Glass J.I."/>
            <person name="Rusch D."/>
            <person name="Podicherti R."/>
            <person name="Tsui H.-C.T."/>
            <person name="Winkler M.E."/>
        </authorList>
    </citation>
    <scope>NUCLEOTIDE SEQUENCE</scope>
</reference>
<name>A0A382V8R6_9ZZZZ</name>
<dbReference type="AlphaFoldDB" id="A0A382V8R6"/>
<evidence type="ECO:0000313" key="1">
    <source>
        <dbReference type="EMBL" id="SVD42405.1"/>
    </source>
</evidence>
<proteinExistence type="predicted"/>
<organism evidence="1">
    <name type="scientific">marine metagenome</name>
    <dbReference type="NCBI Taxonomy" id="408172"/>
    <lineage>
        <taxon>unclassified sequences</taxon>
        <taxon>metagenomes</taxon>
        <taxon>ecological metagenomes</taxon>
    </lineage>
</organism>
<protein>
    <submittedName>
        <fullName evidence="1">Uncharacterized protein</fullName>
    </submittedName>
</protein>
<sequence length="43" mass="5084">MTEFKVRKSWELGTLEDGLTVDEYVRRTCIHTERMPIPDDDIS</sequence>
<dbReference type="EMBL" id="UINC01149751">
    <property type="protein sequence ID" value="SVD42405.1"/>
    <property type="molecule type" value="Genomic_DNA"/>
</dbReference>